<evidence type="ECO:0000256" key="2">
    <source>
        <dbReference type="ARBA" id="ARBA00023242"/>
    </source>
</evidence>
<name>A0A165G5C4_9APHY</name>
<accession>A0A165G5C4</accession>
<gene>
    <name evidence="5" type="ORF">LAESUDRAFT_722001</name>
</gene>
<dbReference type="SMART" id="SM00298">
    <property type="entry name" value="CHROMO"/>
    <property type="match status" value="1"/>
</dbReference>
<keyword evidence="2" id="KW-0539">Nucleus</keyword>
<dbReference type="InterPro" id="IPR000953">
    <property type="entry name" value="Chromo/chromo_shadow_dom"/>
</dbReference>
<evidence type="ECO:0000313" key="6">
    <source>
        <dbReference type="Proteomes" id="UP000076871"/>
    </source>
</evidence>
<feature type="compositionally biased region" description="Basic and acidic residues" evidence="3">
    <location>
        <begin position="12"/>
        <end position="21"/>
    </location>
</feature>
<dbReference type="STRING" id="1314785.A0A165G5C4"/>
<dbReference type="InterPro" id="IPR051219">
    <property type="entry name" value="Heterochromatin_chromo-domain"/>
</dbReference>
<dbReference type="EMBL" id="KV427610">
    <property type="protein sequence ID" value="KZT09851.1"/>
    <property type="molecule type" value="Genomic_DNA"/>
</dbReference>
<dbReference type="PROSITE" id="PS50013">
    <property type="entry name" value="CHROMO_2"/>
    <property type="match status" value="1"/>
</dbReference>
<comment type="subcellular location">
    <subcellularLocation>
        <location evidence="1">Nucleus</location>
    </subcellularLocation>
</comment>
<dbReference type="InterPro" id="IPR023780">
    <property type="entry name" value="Chromo_domain"/>
</dbReference>
<proteinExistence type="predicted"/>
<feature type="region of interest" description="Disordered" evidence="3">
    <location>
        <begin position="1"/>
        <end position="56"/>
    </location>
</feature>
<dbReference type="AlphaFoldDB" id="A0A165G5C4"/>
<dbReference type="SMART" id="SM00300">
    <property type="entry name" value="ChSh"/>
    <property type="match status" value="1"/>
</dbReference>
<organism evidence="5 6">
    <name type="scientific">Laetiporus sulphureus 93-53</name>
    <dbReference type="NCBI Taxonomy" id="1314785"/>
    <lineage>
        <taxon>Eukaryota</taxon>
        <taxon>Fungi</taxon>
        <taxon>Dikarya</taxon>
        <taxon>Basidiomycota</taxon>
        <taxon>Agaricomycotina</taxon>
        <taxon>Agaricomycetes</taxon>
        <taxon>Polyporales</taxon>
        <taxon>Laetiporus</taxon>
    </lineage>
</organism>
<dbReference type="OrthoDB" id="433924at2759"/>
<dbReference type="Pfam" id="PF00385">
    <property type="entry name" value="Chromo"/>
    <property type="match status" value="1"/>
</dbReference>
<dbReference type="InParanoid" id="A0A165G5C4"/>
<dbReference type="GO" id="GO:0006338">
    <property type="term" value="P:chromatin remodeling"/>
    <property type="evidence" value="ECO:0007669"/>
    <property type="project" value="UniProtKB-ARBA"/>
</dbReference>
<evidence type="ECO:0000256" key="3">
    <source>
        <dbReference type="SAM" id="MobiDB-lite"/>
    </source>
</evidence>
<dbReference type="FunCoup" id="A0A165G5C4">
    <property type="interactions" value="8"/>
</dbReference>
<protein>
    <recommendedName>
        <fullName evidence="4">Chromo domain-containing protein</fullName>
    </recommendedName>
</protein>
<sequence>MPRLPADASESESEREVERPARKSTASVTPAKSVEAKSPVNEPEEGDDEDEDEEEYEIEQILDAKRGTFPGGKLGYLVKWKGYSSEHNSWVNEDDAGNAQNLIDEFWQKHKKEKKSERKTSGAKPSVSKKAADESEAEQVSQKKRGRPSTAKDTKQREDEDIDMEPREKKKPRKTATKSAKGLATPEPMEVSLDEEEFRDMKPYMRQATWEHLVDSIDTVERTEDGQLLVYFTVRNGKGRARVDTEICKEKMPRKLLDFYEKNLRWRQSEEE</sequence>
<evidence type="ECO:0000313" key="5">
    <source>
        <dbReference type="EMBL" id="KZT09851.1"/>
    </source>
</evidence>
<dbReference type="RefSeq" id="XP_040767591.1">
    <property type="nucleotide sequence ID" value="XM_040908113.1"/>
</dbReference>
<evidence type="ECO:0000259" key="4">
    <source>
        <dbReference type="PROSITE" id="PS50013"/>
    </source>
</evidence>
<reference evidence="5 6" key="1">
    <citation type="journal article" date="2016" name="Mol. Biol. Evol.">
        <title>Comparative Genomics of Early-Diverging Mushroom-Forming Fungi Provides Insights into the Origins of Lignocellulose Decay Capabilities.</title>
        <authorList>
            <person name="Nagy L.G."/>
            <person name="Riley R."/>
            <person name="Tritt A."/>
            <person name="Adam C."/>
            <person name="Daum C."/>
            <person name="Floudas D."/>
            <person name="Sun H."/>
            <person name="Yadav J.S."/>
            <person name="Pangilinan J."/>
            <person name="Larsson K.H."/>
            <person name="Matsuura K."/>
            <person name="Barry K."/>
            <person name="Labutti K."/>
            <person name="Kuo R."/>
            <person name="Ohm R.A."/>
            <person name="Bhattacharya S.S."/>
            <person name="Shirouzu T."/>
            <person name="Yoshinaga Y."/>
            <person name="Martin F.M."/>
            <person name="Grigoriev I.V."/>
            <person name="Hibbett D.S."/>
        </authorList>
    </citation>
    <scope>NUCLEOTIDE SEQUENCE [LARGE SCALE GENOMIC DNA]</scope>
    <source>
        <strain evidence="5 6">93-53</strain>
    </source>
</reference>
<feature type="domain" description="Chromo" evidence="4">
    <location>
        <begin position="56"/>
        <end position="118"/>
    </location>
</feature>
<keyword evidence="6" id="KW-1185">Reference proteome</keyword>
<dbReference type="Gene3D" id="2.40.50.40">
    <property type="match status" value="2"/>
</dbReference>
<dbReference type="PANTHER" id="PTHR22812">
    <property type="entry name" value="CHROMOBOX PROTEIN"/>
    <property type="match status" value="1"/>
</dbReference>
<dbReference type="Proteomes" id="UP000076871">
    <property type="component" value="Unassembled WGS sequence"/>
</dbReference>
<dbReference type="InterPro" id="IPR008251">
    <property type="entry name" value="Chromo_shadow_dom"/>
</dbReference>
<dbReference type="InterPro" id="IPR016197">
    <property type="entry name" value="Chromo-like_dom_sf"/>
</dbReference>
<dbReference type="GO" id="GO:0005634">
    <property type="term" value="C:nucleus"/>
    <property type="evidence" value="ECO:0007669"/>
    <property type="project" value="UniProtKB-SubCell"/>
</dbReference>
<evidence type="ECO:0000256" key="1">
    <source>
        <dbReference type="ARBA" id="ARBA00004123"/>
    </source>
</evidence>
<feature type="compositionally biased region" description="Basic and acidic residues" evidence="3">
    <location>
        <begin position="150"/>
        <end position="168"/>
    </location>
</feature>
<dbReference type="SUPFAM" id="SSF54160">
    <property type="entry name" value="Chromo domain-like"/>
    <property type="match status" value="2"/>
</dbReference>
<feature type="region of interest" description="Disordered" evidence="3">
    <location>
        <begin position="102"/>
        <end position="195"/>
    </location>
</feature>
<feature type="compositionally biased region" description="Acidic residues" evidence="3">
    <location>
        <begin position="42"/>
        <end position="56"/>
    </location>
</feature>
<dbReference type="GeneID" id="63825142"/>
<dbReference type="Pfam" id="PF01393">
    <property type="entry name" value="Chromo_shadow"/>
    <property type="match status" value="1"/>
</dbReference>